<dbReference type="EMBL" id="CAJNOW010001112">
    <property type="protein sequence ID" value="CAF1305749.1"/>
    <property type="molecule type" value="Genomic_DNA"/>
</dbReference>
<dbReference type="Proteomes" id="UP000663887">
    <property type="component" value="Unassembled WGS sequence"/>
</dbReference>
<gene>
    <name evidence="7" type="ORF">KQP761_LOCUS4996</name>
    <name evidence="8" type="ORF">MBJ925_LOCUS21026</name>
    <name evidence="11" type="ORF">OVN521_LOCUS5779</name>
    <name evidence="12" type="ORF">UXM345_LOCUS10319</name>
    <name evidence="10" type="ORF">WKI299_LOCUS30956</name>
    <name evidence="9" type="ORF">XDN619_LOCUS27310</name>
</gene>
<dbReference type="EMBL" id="CAJOBF010000980">
    <property type="protein sequence ID" value="CAF3897018.1"/>
    <property type="molecule type" value="Genomic_DNA"/>
</dbReference>
<dbReference type="Proteomes" id="UP000663824">
    <property type="component" value="Unassembled WGS sequence"/>
</dbReference>
<dbReference type="SUPFAM" id="SSF158457">
    <property type="entry name" value="Orange domain-like"/>
    <property type="match status" value="1"/>
</dbReference>
<organism evidence="7 13">
    <name type="scientific">Rotaria magnacalcarata</name>
    <dbReference type="NCBI Taxonomy" id="392030"/>
    <lineage>
        <taxon>Eukaryota</taxon>
        <taxon>Metazoa</taxon>
        <taxon>Spiralia</taxon>
        <taxon>Gnathifera</taxon>
        <taxon>Rotifera</taxon>
        <taxon>Eurotatoria</taxon>
        <taxon>Bdelloidea</taxon>
        <taxon>Philodinida</taxon>
        <taxon>Philodinidae</taxon>
        <taxon>Rotaria</taxon>
    </lineage>
</organism>
<evidence type="ECO:0000313" key="11">
    <source>
        <dbReference type="EMBL" id="CAF3833169.1"/>
    </source>
</evidence>
<feature type="domain" description="BHLH" evidence="6">
    <location>
        <begin position="20"/>
        <end position="75"/>
    </location>
</feature>
<protein>
    <recommendedName>
        <fullName evidence="6">BHLH domain-containing protein</fullName>
    </recommendedName>
</protein>
<sequence length="188" mass="21853">MYNTSGSDIDVEEFEYHNGSRKIAKTYVEKKRRDRINRSLDELKELLAIHCDKARYQKLEKAEILEMCVDFVKQTNGHLNSMKHNYELGYQQCTTDAANFLNTITEISFIERQHLLNHLSTANNRRFHPYRKSTSHHSIVNEWFNRCGGKQKSLADSSSSSERSNTSSPSSSSLDDNSERSSTLWRPW</sequence>
<dbReference type="OrthoDB" id="6085656at2759"/>
<feature type="compositionally biased region" description="Low complexity" evidence="5">
    <location>
        <begin position="154"/>
        <end position="188"/>
    </location>
</feature>
<dbReference type="SMART" id="SM00353">
    <property type="entry name" value="HLH"/>
    <property type="match status" value="1"/>
</dbReference>
<evidence type="ECO:0000313" key="10">
    <source>
        <dbReference type="EMBL" id="CAF2154350.1"/>
    </source>
</evidence>
<evidence type="ECO:0000313" key="9">
    <source>
        <dbReference type="EMBL" id="CAF2144150.1"/>
    </source>
</evidence>
<evidence type="ECO:0000259" key="6">
    <source>
        <dbReference type="PROSITE" id="PS50888"/>
    </source>
</evidence>
<keyword evidence="4" id="KW-0539">Nucleus</keyword>
<reference evidence="7" key="1">
    <citation type="submission" date="2021-02" db="EMBL/GenBank/DDBJ databases">
        <authorList>
            <person name="Nowell W R."/>
        </authorList>
    </citation>
    <scope>NUCLEOTIDE SEQUENCE</scope>
</reference>
<evidence type="ECO:0000313" key="14">
    <source>
        <dbReference type="Proteomes" id="UP000663866"/>
    </source>
</evidence>
<dbReference type="CDD" id="cd11410">
    <property type="entry name" value="bHLH_O_HES"/>
    <property type="match status" value="1"/>
</dbReference>
<feature type="region of interest" description="Disordered" evidence="5">
    <location>
        <begin position="150"/>
        <end position="188"/>
    </location>
</feature>
<evidence type="ECO:0000256" key="5">
    <source>
        <dbReference type="SAM" id="MobiDB-lite"/>
    </source>
</evidence>
<dbReference type="InterPro" id="IPR050370">
    <property type="entry name" value="HES_HEY"/>
</dbReference>
<dbReference type="Gene3D" id="4.10.280.10">
    <property type="entry name" value="Helix-loop-helix DNA-binding domain"/>
    <property type="match status" value="1"/>
</dbReference>
<accession>A0A815E2D6</accession>
<comment type="caution">
    <text evidence="7">The sequence shown here is derived from an EMBL/GenBank/DDBJ whole genome shotgun (WGS) entry which is preliminary data.</text>
</comment>
<dbReference type="GO" id="GO:0005634">
    <property type="term" value="C:nucleus"/>
    <property type="evidence" value="ECO:0007669"/>
    <property type="project" value="UniProtKB-SubCell"/>
</dbReference>
<dbReference type="Proteomes" id="UP000663866">
    <property type="component" value="Unassembled WGS sequence"/>
</dbReference>
<keyword evidence="14" id="KW-1185">Reference proteome</keyword>
<keyword evidence="2" id="KW-0805">Transcription regulation</keyword>
<evidence type="ECO:0000313" key="13">
    <source>
        <dbReference type="Proteomes" id="UP000663834"/>
    </source>
</evidence>
<evidence type="ECO:0000256" key="4">
    <source>
        <dbReference type="ARBA" id="ARBA00023242"/>
    </source>
</evidence>
<dbReference type="GO" id="GO:0046983">
    <property type="term" value="F:protein dimerization activity"/>
    <property type="evidence" value="ECO:0007669"/>
    <property type="project" value="InterPro"/>
</dbReference>
<dbReference type="SUPFAM" id="SSF47459">
    <property type="entry name" value="HLH, helix-loop-helix DNA-binding domain"/>
    <property type="match status" value="1"/>
</dbReference>
<dbReference type="Pfam" id="PF00010">
    <property type="entry name" value="HLH"/>
    <property type="match status" value="1"/>
</dbReference>
<dbReference type="EMBL" id="CAJOBG010000586">
    <property type="protein sequence ID" value="CAF3833169.1"/>
    <property type="molecule type" value="Genomic_DNA"/>
</dbReference>
<dbReference type="Proteomes" id="UP000663834">
    <property type="component" value="Unassembled WGS sequence"/>
</dbReference>
<evidence type="ECO:0000313" key="8">
    <source>
        <dbReference type="EMBL" id="CAF2093533.1"/>
    </source>
</evidence>
<name>A0A815E2D6_9BILA</name>
<evidence type="ECO:0000256" key="3">
    <source>
        <dbReference type="ARBA" id="ARBA00023163"/>
    </source>
</evidence>
<comment type="subcellular location">
    <subcellularLocation>
        <location evidence="1">Nucleus</location>
    </subcellularLocation>
</comment>
<proteinExistence type="predicted"/>
<dbReference type="Proteomes" id="UP000663842">
    <property type="component" value="Unassembled WGS sequence"/>
</dbReference>
<dbReference type="PANTHER" id="PTHR10985">
    <property type="entry name" value="BASIC HELIX-LOOP-HELIX TRANSCRIPTION FACTOR, HES-RELATED"/>
    <property type="match status" value="1"/>
</dbReference>
<dbReference type="EMBL" id="CAJNRG010012897">
    <property type="protein sequence ID" value="CAF2144150.1"/>
    <property type="molecule type" value="Genomic_DNA"/>
</dbReference>
<evidence type="ECO:0000256" key="1">
    <source>
        <dbReference type="ARBA" id="ARBA00004123"/>
    </source>
</evidence>
<dbReference type="PROSITE" id="PS50888">
    <property type="entry name" value="BHLH"/>
    <property type="match status" value="1"/>
</dbReference>
<keyword evidence="3" id="KW-0804">Transcription</keyword>
<dbReference type="InterPro" id="IPR011598">
    <property type="entry name" value="bHLH_dom"/>
</dbReference>
<dbReference type="InterPro" id="IPR036638">
    <property type="entry name" value="HLH_DNA-bd_sf"/>
</dbReference>
<evidence type="ECO:0000256" key="2">
    <source>
        <dbReference type="ARBA" id="ARBA00023015"/>
    </source>
</evidence>
<dbReference type="EMBL" id="CAJNRF010014073">
    <property type="protein sequence ID" value="CAF2154350.1"/>
    <property type="molecule type" value="Genomic_DNA"/>
</dbReference>
<dbReference type="AlphaFoldDB" id="A0A815E2D6"/>
<dbReference type="Proteomes" id="UP000663856">
    <property type="component" value="Unassembled WGS sequence"/>
</dbReference>
<dbReference type="EMBL" id="CAJNRE010010591">
    <property type="protein sequence ID" value="CAF2093533.1"/>
    <property type="molecule type" value="Genomic_DNA"/>
</dbReference>
<evidence type="ECO:0000313" key="12">
    <source>
        <dbReference type="EMBL" id="CAF3897018.1"/>
    </source>
</evidence>
<evidence type="ECO:0000313" key="7">
    <source>
        <dbReference type="EMBL" id="CAF1305749.1"/>
    </source>
</evidence>